<name>A0A378MEJ3_LISGR</name>
<sequence length="94" mass="11107">MNPESIQILNRFKGQFLESGQLRVSDSEYQMSIEEVTTYLASLQLEEKRELALEIKKTIEKAMIFTDNQIRQVKETLETGKKRDRANRNYAKFF</sequence>
<evidence type="ECO:0000313" key="1">
    <source>
        <dbReference type="EMBL" id="STY43943.1"/>
    </source>
</evidence>
<dbReference type="EMBL" id="UGPG01000001">
    <property type="protein sequence ID" value="STY43943.1"/>
    <property type="molecule type" value="Genomic_DNA"/>
</dbReference>
<gene>
    <name evidence="1" type="ORF">NCTC10815_01252</name>
</gene>
<dbReference type="RefSeq" id="WP_036105050.1">
    <property type="nucleotide sequence ID" value="NZ_CABKNG010000001.1"/>
</dbReference>
<dbReference type="AlphaFoldDB" id="A0A378MEJ3"/>
<protein>
    <submittedName>
        <fullName evidence="1">Uncharacterized protein</fullName>
    </submittedName>
</protein>
<organism evidence="1 2">
    <name type="scientific">Listeria grayi</name>
    <name type="common">Listeria murrayi</name>
    <dbReference type="NCBI Taxonomy" id="1641"/>
    <lineage>
        <taxon>Bacteria</taxon>
        <taxon>Bacillati</taxon>
        <taxon>Bacillota</taxon>
        <taxon>Bacilli</taxon>
        <taxon>Bacillales</taxon>
        <taxon>Listeriaceae</taxon>
        <taxon>Listeria</taxon>
    </lineage>
</organism>
<dbReference type="Proteomes" id="UP000254879">
    <property type="component" value="Unassembled WGS sequence"/>
</dbReference>
<evidence type="ECO:0000313" key="2">
    <source>
        <dbReference type="Proteomes" id="UP000254879"/>
    </source>
</evidence>
<proteinExistence type="predicted"/>
<reference evidence="1 2" key="1">
    <citation type="submission" date="2018-06" db="EMBL/GenBank/DDBJ databases">
        <authorList>
            <consortium name="Pathogen Informatics"/>
            <person name="Doyle S."/>
        </authorList>
    </citation>
    <scope>NUCLEOTIDE SEQUENCE [LARGE SCALE GENOMIC DNA]</scope>
    <source>
        <strain evidence="2">NCTC 10815</strain>
    </source>
</reference>
<accession>A0A378MEJ3</accession>